<protein>
    <submittedName>
        <fullName evidence="1">Uncharacterized protein</fullName>
    </submittedName>
</protein>
<proteinExistence type="predicted"/>
<dbReference type="PANTHER" id="PTHR20908">
    <property type="entry name" value="LD15586P"/>
    <property type="match status" value="1"/>
</dbReference>
<evidence type="ECO:0000313" key="1">
    <source>
        <dbReference type="EMBL" id="KAL3866742.1"/>
    </source>
</evidence>
<accession>A0ABD3VYS0</accession>
<comment type="caution">
    <text evidence="1">The sequence shown here is derived from an EMBL/GenBank/DDBJ whole genome shotgun (WGS) entry which is preliminary data.</text>
</comment>
<dbReference type="Pfam" id="PF05705">
    <property type="entry name" value="DUF829"/>
    <property type="match status" value="1"/>
</dbReference>
<dbReference type="Proteomes" id="UP001634394">
    <property type="component" value="Unassembled WGS sequence"/>
</dbReference>
<dbReference type="AlphaFoldDB" id="A0ABD3VYS0"/>
<gene>
    <name evidence="1" type="ORF">ACJMK2_044021</name>
</gene>
<dbReference type="EMBL" id="JBJQND010000009">
    <property type="protein sequence ID" value="KAL3866743.1"/>
    <property type="molecule type" value="Genomic_DNA"/>
</dbReference>
<dbReference type="PANTHER" id="PTHR20908:SF1">
    <property type="entry name" value="LD15586P"/>
    <property type="match status" value="1"/>
</dbReference>
<evidence type="ECO:0000313" key="2">
    <source>
        <dbReference type="Proteomes" id="UP001634394"/>
    </source>
</evidence>
<dbReference type="EMBL" id="JBJQND010000009">
    <property type="protein sequence ID" value="KAL3866742.1"/>
    <property type="molecule type" value="Genomic_DNA"/>
</dbReference>
<dbReference type="InterPro" id="IPR008547">
    <property type="entry name" value="DUF829_TMEM53"/>
</dbReference>
<organism evidence="1 2">
    <name type="scientific">Sinanodonta woodiana</name>
    <name type="common">Chinese pond mussel</name>
    <name type="synonym">Anodonta woodiana</name>
    <dbReference type="NCBI Taxonomy" id="1069815"/>
    <lineage>
        <taxon>Eukaryota</taxon>
        <taxon>Metazoa</taxon>
        <taxon>Spiralia</taxon>
        <taxon>Lophotrochozoa</taxon>
        <taxon>Mollusca</taxon>
        <taxon>Bivalvia</taxon>
        <taxon>Autobranchia</taxon>
        <taxon>Heteroconchia</taxon>
        <taxon>Palaeoheterodonta</taxon>
        <taxon>Unionida</taxon>
        <taxon>Unionoidea</taxon>
        <taxon>Unionidae</taxon>
        <taxon>Unioninae</taxon>
        <taxon>Sinanodonta</taxon>
    </lineage>
</organism>
<keyword evidence="2" id="KW-1185">Reference proteome</keyword>
<name>A0ABD3VYS0_SINWO</name>
<reference evidence="1 2" key="1">
    <citation type="submission" date="2024-11" db="EMBL/GenBank/DDBJ databases">
        <title>Chromosome-level genome assembly of the freshwater bivalve Anodonta woodiana.</title>
        <authorList>
            <person name="Chen X."/>
        </authorList>
    </citation>
    <scope>NUCLEOTIDE SEQUENCE [LARGE SCALE GENOMIC DNA]</scope>
    <source>
        <strain evidence="1">MN2024</strain>
        <tissue evidence="1">Gills</tissue>
    </source>
</reference>
<sequence>MNMLVRTGSVISRALFGIQRVNIRKSAVNLYSVAATKISKHLTLRKLPENLASKKDNALVLIFDWLYAKPAAIEKYCKLYHDIGLDVLIVRGQLKHFLWPPFGVKLSEEIFNYLLNDRSNKNYFVHAFSIGAFNYTICLKQSYENSEKYGWFHRRVIGQIYDSIVMGTYDHMSMGIVTAVLPGTPMIQRAILTVLNTYYDITKKKTRDQYDVLYTFVREHPTVVPTLLLYSLNDPMCDREMINSMLVMWRRRLSEEHLDVRFWEKSVHAAHLKFHKAEYLQAWNKLMTKVNLLPK</sequence>